<organism evidence="3 4">
    <name type="scientific">Corvus moneduloides</name>
    <name type="common">New Caledonian crow</name>
    <dbReference type="NCBI Taxonomy" id="1196302"/>
    <lineage>
        <taxon>Eukaryota</taxon>
        <taxon>Metazoa</taxon>
        <taxon>Chordata</taxon>
        <taxon>Craniata</taxon>
        <taxon>Vertebrata</taxon>
        <taxon>Euteleostomi</taxon>
        <taxon>Archelosauria</taxon>
        <taxon>Archosauria</taxon>
        <taxon>Dinosauria</taxon>
        <taxon>Saurischia</taxon>
        <taxon>Theropoda</taxon>
        <taxon>Coelurosauria</taxon>
        <taxon>Aves</taxon>
        <taxon>Neognathae</taxon>
        <taxon>Neoaves</taxon>
        <taxon>Telluraves</taxon>
        <taxon>Australaves</taxon>
        <taxon>Passeriformes</taxon>
        <taxon>Corvoidea</taxon>
        <taxon>Corvidae</taxon>
        <taxon>Corvus</taxon>
    </lineage>
</organism>
<gene>
    <name evidence="3" type="primary">ZC4H2</name>
</gene>
<dbReference type="PROSITE" id="PS51896">
    <property type="entry name" value="ZF_C4H2"/>
    <property type="match status" value="1"/>
</dbReference>
<dbReference type="Proteomes" id="UP000694553">
    <property type="component" value="Unassembled WGS sequence"/>
</dbReference>
<dbReference type="PANTHER" id="PTHR31058:SF2">
    <property type="entry name" value="ZINC FINGER C4H2 DOMAIN-CONTAINING PROTEIN"/>
    <property type="match status" value="1"/>
</dbReference>
<keyword evidence="1" id="KW-0175">Coiled coil</keyword>
<reference evidence="3" key="2">
    <citation type="submission" date="2025-08" db="UniProtKB">
        <authorList>
            <consortium name="Ensembl"/>
        </authorList>
    </citation>
    <scope>IDENTIFICATION</scope>
</reference>
<accession>A0A8C3EFI0</accession>
<dbReference type="AlphaFoldDB" id="A0A8C3EFI0"/>
<feature type="region of interest" description="Disordered" evidence="2">
    <location>
        <begin position="1"/>
        <end position="139"/>
    </location>
</feature>
<accession>A0A8U7N643</accession>
<evidence type="ECO:0000313" key="4">
    <source>
        <dbReference type="Proteomes" id="UP000694553"/>
    </source>
</evidence>
<reference evidence="4" key="1">
    <citation type="submission" date="2019-10" db="EMBL/GenBank/DDBJ databases">
        <title>Corvus moneduloides (New Caledonian crow) genome, bCorMon1, primary haplotype.</title>
        <authorList>
            <person name="Rutz C."/>
            <person name="Fungtammasan C."/>
            <person name="Mountcastle J."/>
            <person name="Formenti G."/>
            <person name="Chow W."/>
            <person name="Howe K."/>
            <person name="Steele M.P."/>
            <person name="Fernandes J."/>
            <person name="Gilbert M.T.P."/>
            <person name="Fedrigo O."/>
            <person name="Jarvis E.D."/>
            <person name="Gemmell N."/>
        </authorList>
    </citation>
    <scope>NUCLEOTIDE SEQUENCE [LARGE SCALE GENOMIC DNA]</scope>
</reference>
<dbReference type="PANTHER" id="PTHR31058">
    <property type="entry name" value="ZINC FINGER C4H2 DOMAIN-CONTAINING PROTEIN"/>
    <property type="match status" value="1"/>
</dbReference>
<proteinExistence type="predicted"/>
<dbReference type="Ensembl" id="ENSCMUT00000022592.2">
    <property type="protein sequence ID" value="ENSCMUP00000021030.2"/>
    <property type="gene ID" value="ENSCMUG00000012974.2"/>
</dbReference>
<keyword evidence="4" id="KW-1185">Reference proteome</keyword>
<feature type="coiled-coil region" evidence="1">
    <location>
        <begin position="160"/>
        <end position="239"/>
    </location>
</feature>
<dbReference type="GO" id="GO:0045666">
    <property type="term" value="P:positive regulation of neuron differentiation"/>
    <property type="evidence" value="ECO:0007669"/>
    <property type="project" value="TreeGrafter"/>
</dbReference>
<dbReference type="InterPro" id="IPR044069">
    <property type="entry name" value="ZF_C4H2"/>
</dbReference>
<feature type="compositionally biased region" description="Pro residues" evidence="2">
    <location>
        <begin position="119"/>
        <end position="135"/>
    </location>
</feature>
<evidence type="ECO:0000313" key="3">
    <source>
        <dbReference type="Ensembl" id="ENSCMUP00000021030.2"/>
    </source>
</evidence>
<dbReference type="Pfam" id="PF10146">
    <property type="entry name" value="zf-C4H2"/>
    <property type="match status" value="1"/>
</dbReference>
<sequence>MGPREGLVSPRPACGYCGAGGSNQRHQPRSGEGRARPSTAAPGARRAAGAPPGRAGSIPVPAALPALFPVAERSRTAAQGRAAAAAGPGPRPTNSRGRPTAPLPPPRGPRGRGVLRRAPPLPRSEPPSAPPPPAGASPAVVATDTLRGSLRDLAAKRNKTLQMEKIKARLKAEFEALESEERHLKEYKQEMDLLLQEKMAHVEELRLIHADINVMENTIKQSENDLNKLLESTRRLHEEYKPLKEHVDALRMTLGLQRLPDLCEEEEKLSLDYFEKQKAEWQTEPQEPPIPESLAAAAAAAQQLQVARKQDTRQTATFRQQPPPMKACLSCHQQIHRNAPICPLCKAKSRSRNPKKPKRKQDE</sequence>
<name>A0A8C3EFI0_CORMO</name>
<evidence type="ECO:0000256" key="2">
    <source>
        <dbReference type="SAM" id="MobiDB-lite"/>
    </source>
</evidence>
<dbReference type="GO" id="GO:0005634">
    <property type="term" value="C:nucleus"/>
    <property type="evidence" value="ECO:0007669"/>
    <property type="project" value="TreeGrafter"/>
</dbReference>
<dbReference type="InterPro" id="IPR018482">
    <property type="entry name" value="Znf-C4H2"/>
</dbReference>
<protein>
    <submittedName>
        <fullName evidence="3">Zinc finger C4H2-type containing</fullName>
    </submittedName>
</protein>
<feature type="compositionally biased region" description="Low complexity" evidence="2">
    <location>
        <begin position="36"/>
        <end position="100"/>
    </location>
</feature>
<reference evidence="3" key="3">
    <citation type="submission" date="2025-09" db="UniProtKB">
        <authorList>
            <consortium name="Ensembl"/>
        </authorList>
    </citation>
    <scope>IDENTIFICATION</scope>
</reference>
<evidence type="ECO:0000256" key="1">
    <source>
        <dbReference type="SAM" id="Coils"/>
    </source>
</evidence>